<feature type="domain" description="Helicase ATP-binding" evidence="2">
    <location>
        <begin position="360"/>
        <end position="524"/>
    </location>
</feature>
<dbReference type="REBASE" id="246159">
    <property type="entry name" value="Fsa47711ORF3780P"/>
</dbReference>
<dbReference type="PROSITE" id="PS51192">
    <property type="entry name" value="HELICASE_ATP_BIND_1"/>
    <property type="match status" value="1"/>
</dbReference>
<dbReference type="CDD" id="cd18799">
    <property type="entry name" value="SF2_C_EcoAI-like"/>
    <property type="match status" value="1"/>
</dbReference>
<evidence type="ECO:0000259" key="2">
    <source>
        <dbReference type="PROSITE" id="PS51192"/>
    </source>
</evidence>
<keyword evidence="1" id="KW-0175">Coiled coil</keyword>
<gene>
    <name evidence="4" type="ORF">C5Q98_03770</name>
</gene>
<reference evidence="5" key="1">
    <citation type="submission" date="2018-02" db="EMBL/GenBank/DDBJ databases">
        <authorList>
            <person name="Holder M.E."/>
            <person name="Ajami N.J."/>
            <person name="Petrosino J.F."/>
        </authorList>
    </citation>
    <scope>NUCLEOTIDE SEQUENCE [LARGE SCALE GENOMIC DNA]</scope>
    <source>
        <strain evidence="5">CCUG 47711</strain>
    </source>
</reference>
<dbReference type="Proteomes" id="UP000237947">
    <property type="component" value="Chromosome"/>
</dbReference>
<dbReference type="Pfam" id="PF08463">
    <property type="entry name" value="EcoEI_R_C"/>
    <property type="match status" value="1"/>
</dbReference>
<dbReference type="GO" id="GO:0009035">
    <property type="term" value="F:type I site-specific deoxyribonuclease activity"/>
    <property type="evidence" value="ECO:0007669"/>
    <property type="project" value="UniProtKB-EC"/>
</dbReference>
<protein>
    <submittedName>
        <fullName evidence="4">DEAD/DEAH box helicase</fullName>
    </submittedName>
</protein>
<dbReference type="OrthoDB" id="9758243at2"/>
<dbReference type="CDD" id="cd18032">
    <property type="entry name" value="DEXHc_RE_I_III_res"/>
    <property type="match status" value="1"/>
</dbReference>
<dbReference type="InterPro" id="IPR014001">
    <property type="entry name" value="Helicase_ATP-bd"/>
</dbReference>
<evidence type="ECO:0000259" key="3">
    <source>
        <dbReference type="PROSITE" id="PS51194"/>
    </source>
</evidence>
<dbReference type="GO" id="GO:0004386">
    <property type="term" value="F:helicase activity"/>
    <property type="evidence" value="ECO:0007669"/>
    <property type="project" value="UniProtKB-KW"/>
</dbReference>
<evidence type="ECO:0000313" key="4">
    <source>
        <dbReference type="EMBL" id="AVM42397.1"/>
    </source>
</evidence>
<proteinExistence type="predicted"/>
<dbReference type="Pfam" id="PF00271">
    <property type="entry name" value="Helicase_C"/>
    <property type="match status" value="1"/>
</dbReference>
<feature type="domain" description="Helicase C-terminal" evidence="3">
    <location>
        <begin position="596"/>
        <end position="769"/>
    </location>
</feature>
<keyword evidence="5" id="KW-1185">Reference proteome</keyword>
<dbReference type="GO" id="GO:0009307">
    <property type="term" value="P:DNA restriction-modification system"/>
    <property type="evidence" value="ECO:0007669"/>
    <property type="project" value="UniProtKB-KW"/>
</dbReference>
<feature type="coiled-coil region" evidence="1">
    <location>
        <begin position="142"/>
        <end position="169"/>
    </location>
</feature>
<dbReference type="AlphaFoldDB" id="A0A2S0KN14"/>
<dbReference type="GO" id="GO:0005524">
    <property type="term" value="F:ATP binding"/>
    <property type="evidence" value="ECO:0007669"/>
    <property type="project" value="UniProtKB-KW"/>
</dbReference>
<dbReference type="InterPro" id="IPR001650">
    <property type="entry name" value="Helicase_C-like"/>
</dbReference>
<dbReference type="InterPro" id="IPR025285">
    <property type="entry name" value="DUF4145"/>
</dbReference>
<keyword evidence="4" id="KW-0347">Helicase</keyword>
<dbReference type="InterPro" id="IPR050742">
    <property type="entry name" value="Helicase_Restrict-Modif_Enz"/>
</dbReference>
<organism evidence="4 5">
    <name type="scientific">Fastidiosipila sanguinis</name>
    <dbReference type="NCBI Taxonomy" id="236753"/>
    <lineage>
        <taxon>Bacteria</taxon>
        <taxon>Bacillati</taxon>
        <taxon>Bacillota</taxon>
        <taxon>Clostridia</taxon>
        <taxon>Eubacteriales</taxon>
        <taxon>Oscillospiraceae</taxon>
        <taxon>Fastidiosipila</taxon>
    </lineage>
</organism>
<dbReference type="InterPro" id="IPR013670">
    <property type="entry name" value="EcoEI_R_C_dom"/>
</dbReference>
<dbReference type="GO" id="GO:0005829">
    <property type="term" value="C:cytosol"/>
    <property type="evidence" value="ECO:0007669"/>
    <property type="project" value="TreeGrafter"/>
</dbReference>
<accession>A0A2S0KN14</accession>
<dbReference type="Pfam" id="PF04851">
    <property type="entry name" value="ResIII"/>
    <property type="match status" value="1"/>
</dbReference>
<sequence>MSNFKFLLKETDYQEFSRACVDAEQAMLSSTVSTCIMSRRALELAVKWMYKYDMDLHLPYDDRLSALINDYTFVDIVGKDVLHTIRFIVKAGNNAAHNAGKINQSTAMTSLRNLFEFIQWIDYSYGDNYQERTFDENKVPTAKKLLERLNSLEKEKLVAEAKVDNTKSLAEVREEADDTVQEELTEKRQQAETIHHAPFKLDPITEEITRKEFINVDLALAGWKLGQNVEEELELKGMPNHAEKGFADYVLYGKDGLPLAVVEAKRTQKDPNVGAHQAELYAELIEKQFGRRPFIFITNGFSMWFTDDVSRRKVSGFYTQDDLQRLIDRRKIKSPLSRVRINTEIASRPYQRLAINSALESFSQNKRDALLVMATGTGKTRTAISIVDVLTRANWAKNILFLADRTALVKQAMRNFNKLLPELTVANLTESNRADNDPKTARMIFSTYPTMMNAIDNMRNDEEDRIFSVGHFDLIVIDEAHRSIYKKYQAIFDYFDSMILGLTATPREDIDRNTYEIFNLENGVPTFAYDLEEAVNEGYLVDYRTVEAELKFPVDGIKYDDLSPEEQELFEDTFADEVGSEIAGSAINNWVFNIDTIDKVILHFMEHGLRTSSGNDIGKTIVFAQNQRHADLIKERFDLLYPEKGPNYAAVITYNVNYAQDLIDRFSVKDKLPQIAISVNMLDTGIDVPEVQNLVFFKKVRSKTMFWQMVGRGTRLCKDLLGPGQDKEYFLIFDYASNFEYFRVATKDDNTKIGRSLTERLFLVKVDLIKELSALVYQDEKEYVELREKLLGEVLGEIIKLDEENFRVRQHLQYVVKYKEKLNWQSIGLLDTAELEEHIAPLIHASSDAEVVQRFDLLMELIEVGVLLDRVPTRAVNTVITIARALSSLGNIPQVQAKAETIKELLDESFWENASVIKLEKIREEIRDLVQLIPFTQPKWYEINLEDEFLKISEDETPMYQTLNLGNYRDKVEAYIREQSTNPVIQKIYNNESISSADLSEIENVLFHDLGTAEDYKSYYGEKPIAQLIREITGLDKEAVQKAFAEFLDTYDLNRDQTEFMRVLMQYFENNGYLEVKQFQEEPFKSIGSISVVFQQNIQQIKELVEIVNKINSSLQVA</sequence>
<dbReference type="EMBL" id="CP027226">
    <property type="protein sequence ID" value="AVM42397.1"/>
    <property type="molecule type" value="Genomic_DNA"/>
</dbReference>
<keyword evidence="4" id="KW-0067">ATP-binding</keyword>
<evidence type="ECO:0000313" key="5">
    <source>
        <dbReference type="Proteomes" id="UP000237947"/>
    </source>
</evidence>
<dbReference type="InterPro" id="IPR027417">
    <property type="entry name" value="P-loop_NTPase"/>
</dbReference>
<dbReference type="InterPro" id="IPR007409">
    <property type="entry name" value="Restrct_endonuc_type1_HsdR_N"/>
</dbReference>
<dbReference type="PROSITE" id="PS51194">
    <property type="entry name" value="HELICASE_CTER"/>
    <property type="match status" value="1"/>
</dbReference>
<dbReference type="SUPFAM" id="SSF52540">
    <property type="entry name" value="P-loop containing nucleoside triphosphate hydrolases"/>
    <property type="match status" value="2"/>
</dbReference>
<evidence type="ECO:0000256" key="1">
    <source>
        <dbReference type="SAM" id="Coils"/>
    </source>
</evidence>
<dbReference type="Gene3D" id="3.90.1570.30">
    <property type="match status" value="1"/>
</dbReference>
<dbReference type="RefSeq" id="WP_106012380.1">
    <property type="nucleotide sequence ID" value="NZ_CP027226.1"/>
</dbReference>
<keyword evidence="4" id="KW-0378">Hydrolase</keyword>
<dbReference type="Gene3D" id="3.40.50.300">
    <property type="entry name" value="P-loop containing nucleotide triphosphate hydrolases"/>
    <property type="match status" value="2"/>
</dbReference>
<dbReference type="PANTHER" id="PTHR47396:SF1">
    <property type="entry name" value="ATP-DEPENDENT HELICASE IRC3-RELATED"/>
    <property type="match status" value="1"/>
</dbReference>
<dbReference type="Pfam" id="PF04313">
    <property type="entry name" value="HSDR_N"/>
    <property type="match status" value="1"/>
</dbReference>
<dbReference type="GO" id="GO:0003677">
    <property type="term" value="F:DNA binding"/>
    <property type="evidence" value="ECO:0007669"/>
    <property type="project" value="UniProtKB-KW"/>
</dbReference>
<name>A0A2S0KN14_9FIRM</name>
<dbReference type="InterPro" id="IPR006935">
    <property type="entry name" value="Helicase/UvrB_N"/>
</dbReference>
<keyword evidence="4" id="KW-0547">Nucleotide-binding</keyword>
<dbReference type="Pfam" id="PF13643">
    <property type="entry name" value="DUF4145"/>
    <property type="match status" value="1"/>
</dbReference>
<dbReference type="SMART" id="SM00487">
    <property type="entry name" value="DEXDc"/>
    <property type="match status" value="1"/>
</dbReference>
<dbReference type="PANTHER" id="PTHR47396">
    <property type="entry name" value="TYPE I RESTRICTION ENZYME ECOKI R PROTEIN"/>
    <property type="match status" value="1"/>
</dbReference>
<dbReference type="KEGG" id="fsa:C5Q98_03770"/>